<comment type="caution">
    <text evidence="1">The sequence shown here is derived from an EMBL/GenBank/DDBJ whole genome shotgun (WGS) entry which is preliminary data.</text>
</comment>
<evidence type="ECO:0000313" key="1">
    <source>
        <dbReference type="EMBL" id="GAA0470851.1"/>
    </source>
</evidence>
<protein>
    <submittedName>
        <fullName evidence="1">Uncharacterized protein</fullName>
    </submittedName>
</protein>
<sequence>MGYGSKQFLHGHKQLDHLIHRGEGSKVHNQFIHTPPIKQQRLNQLIEMHVKSNVIKGLKIPTHINKRKTILNQIRTQQPFEESLVFNEIENQEVSNLNILLIDVSNSMKKPHYIHAINKMIQRPYDLILLHREQLFELKVSQLTKDHFIGGTSFLKPIKMLYNSVHSIQAQVKVDHISDGFIHGVELSGLVELLSQIKNDYELKLVSVNNESLTVKTVLENNDIKCTPLAHNMKE</sequence>
<dbReference type="EMBL" id="BAAACZ010000029">
    <property type="protein sequence ID" value="GAA0470851.1"/>
    <property type="molecule type" value="Genomic_DNA"/>
</dbReference>
<dbReference type="Proteomes" id="UP001500740">
    <property type="component" value="Unassembled WGS sequence"/>
</dbReference>
<accession>A0ABN1A9D2</accession>
<gene>
    <name evidence="1" type="ORF">GCM10008935_28460</name>
</gene>
<organism evidence="1 2">
    <name type="scientific">Alkalibacillus silvisoli</name>
    <dbReference type="NCBI Taxonomy" id="392823"/>
    <lineage>
        <taxon>Bacteria</taxon>
        <taxon>Bacillati</taxon>
        <taxon>Bacillota</taxon>
        <taxon>Bacilli</taxon>
        <taxon>Bacillales</taxon>
        <taxon>Bacillaceae</taxon>
        <taxon>Alkalibacillus</taxon>
    </lineage>
</organism>
<proteinExistence type="predicted"/>
<name>A0ABN1A9D2_9BACI</name>
<dbReference type="RefSeq" id="WP_343784705.1">
    <property type="nucleotide sequence ID" value="NZ_BAAACZ010000029.1"/>
</dbReference>
<evidence type="ECO:0000313" key="2">
    <source>
        <dbReference type="Proteomes" id="UP001500740"/>
    </source>
</evidence>
<reference evidence="1 2" key="1">
    <citation type="journal article" date="2019" name="Int. J. Syst. Evol. Microbiol.">
        <title>The Global Catalogue of Microorganisms (GCM) 10K type strain sequencing project: providing services to taxonomists for standard genome sequencing and annotation.</title>
        <authorList>
            <consortium name="The Broad Institute Genomics Platform"/>
            <consortium name="The Broad Institute Genome Sequencing Center for Infectious Disease"/>
            <person name="Wu L."/>
            <person name="Ma J."/>
        </authorList>
    </citation>
    <scope>NUCLEOTIDE SEQUENCE [LARGE SCALE GENOMIC DNA]</scope>
    <source>
        <strain evidence="1 2">JCM 14193</strain>
    </source>
</reference>
<keyword evidence="2" id="KW-1185">Reference proteome</keyword>